<dbReference type="OrthoDB" id="5181063at2"/>
<dbReference type="RefSeq" id="WP_143133917.1">
    <property type="nucleotide sequence ID" value="NZ_BOMT01000053.1"/>
</dbReference>
<dbReference type="InterPro" id="IPR019606">
    <property type="entry name" value="GerMN"/>
</dbReference>
<keyword evidence="3" id="KW-1185">Reference proteome</keyword>
<proteinExistence type="predicted"/>
<feature type="domain" description="GerMN" evidence="1">
    <location>
        <begin position="134"/>
        <end position="223"/>
    </location>
</feature>
<gene>
    <name evidence="2" type="ORF">SAMN05421541_109172</name>
</gene>
<evidence type="ECO:0000313" key="3">
    <source>
        <dbReference type="Proteomes" id="UP000199645"/>
    </source>
</evidence>
<dbReference type="EMBL" id="FONV01000009">
    <property type="protein sequence ID" value="SFF35761.1"/>
    <property type="molecule type" value="Genomic_DNA"/>
</dbReference>
<dbReference type="Proteomes" id="UP000199645">
    <property type="component" value="Unassembled WGS sequence"/>
</dbReference>
<dbReference type="AlphaFoldDB" id="A0A1I2I5I5"/>
<accession>A0A1I2I5I5</accession>
<dbReference type="STRING" id="35752.SAMN05421541_109172"/>
<protein>
    <submittedName>
        <fullName evidence="2">Sporulation and spore germination</fullName>
    </submittedName>
</protein>
<dbReference type="SMART" id="SM00909">
    <property type="entry name" value="Germane"/>
    <property type="match status" value="1"/>
</dbReference>
<dbReference type="Pfam" id="PF10646">
    <property type="entry name" value="Germane"/>
    <property type="match status" value="1"/>
</dbReference>
<evidence type="ECO:0000259" key="1">
    <source>
        <dbReference type="SMART" id="SM00909"/>
    </source>
</evidence>
<evidence type="ECO:0000313" key="2">
    <source>
        <dbReference type="EMBL" id="SFF35761.1"/>
    </source>
</evidence>
<reference evidence="2 3" key="1">
    <citation type="submission" date="2016-10" db="EMBL/GenBank/DDBJ databases">
        <authorList>
            <person name="de Groot N.N."/>
        </authorList>
    </citation>
    <scope>NUCLEOTIDE SEQUENCE [LARGE SCALE GENOMIC DNA]</scope>
    <source>
        <strain evidence="2 3">DSM 43019</strain>
    </source>
</reference>
<organism evidence="2 3">
    <name type="scientific">Actinoplanes philippinensis</name>
    <dbReference type="NCBI Taxonomy" id="35752"/>
    <lineage>
        <taxon>Bacteria</taxon>
        <taxon>Bacillati</taxon>
        <taxon>Actinomycetota</taxon>
        <taxon>Actinomycetes</taxon>
        <taxon>Micromonosporales</taxon>
        <taxon>Micromonosporaceae</taxon>
        <taxon>Actinoplanes</taxon>
    </lineage>
</organism>
<sequence length="245" mass="24566">MTGVRPRSAPSRRDAGWLVAPAVAPSRCAGCGADGPSAGSVRCAGRGADGPPAGLLRAAGRGLGAVLAGLVLLGGCGVPAQDEPHPVVLPRRPLNATVSATAAEPAGEVAQVICLTRDERLVETVRRSGTPLSPQRQLDLLVTGPTPAERAQGLSTALAATALTVTVPAGSTTAAVEIAAPEEGAGRVVEALAYGQIVCTLTSRTGIAAVTFLRAGQRLQVPDGNGAVTEEPLTAADYRVLIDPP</sequence>
<name>A0A1I2I5I5_9ACTN</name>